<dbReference type="PANTHER" id="PTHR16128:SF5">
    <property type="entry name" value="FAD_NAD(P)-BINDING OXIDOREDUCTASE FAMILY PROTEIN"/>
    <property type="match status" value="1"/>
</dbReference>
<feature type="domain" description="Amine oxidase" evidence="1">
    <location>
        <begin position="110"/>
        <end position="325"/>
    </location>
</feature>
<gene>
    <name evidence="2" type="ORF">ACFQDM_01260</name>
</gene>
<dbReference type="SUPFAM" id="SSF51905">
    <property type="entry name" value="FAD/NAD(P)-binding domain"/>
    <property type="match status" value="1"/>
</dbReference>
<sequence length="337" mass="36227">MKGNQMKLAVIGAGIAGLTCAKEAMSAGHEVTLFDKGRGPGGRCSTRRMPGKDGEIRFDHGAIGFRPQSSEFAELTETWVEAGLVKPWQARIGQLNSAGRIEAADDAEALYYVGLPGMNGLIKGLASELDCHFGIRIHEVRQNGDSWVLTFEDDMPDFACDGVICSAPAEQTAILLDGIAPELAKQAQHVESSPCWTAMLSFSAPVPVDFDLIHMDGRPFSRLVRNSAKPERGCAEAWVLQASSEWSEDHVDWSADDVLTELVSAFAAATDCSETPDIATAHRWLYATPKSGVGVPASWEPDLKIGTCGDWHIGGTIENAWLSGRVLGERLKTVSSG</sequence>
<dbReference type="Gene3D" id="3.50.50.60">
    <property type="entry name" value="FAD/NAD(P)-binding domain"/>
    <property type="match status" value="1"/>
</dbReference>
<dbReference type="RefSeq" id="WP_377374417.1">
    <property type="nucleotide sequence ID" value="NZ_JBHSSW010000002.1"/>
</dbReference>
<dbReference type="InterPro" id="IPR002937">
    <property type="entry name" value="Amino_oxidase"/>
</dbReference>
<dbReference type="Proteomes" id="UP001596303">
    <property type="component" value="Unassembled WGS sequence"/>
</dbReference>
<protein>
    <submittedName>
        <fullName evidence="2">NAD(P)/FAD-dependent oxidoreductase</fullName>
    </submittedName>
</protein>
<evidence type="ECO:0000313" key="2">
    <source>
        <dbReference type="EMBL" id="MFC6196683.1"/>
    </source>
</evidence>
<keyword evidence="3" id="KW-1185">Reference proteome</keyword>
<dbReference type="InterPro" id="IPR036188">
    <property type="entry name" value="FAD/NAD-bd_sf"/>
</dbReference>
<dbReference type="PRINTS" id="PR00419">
    <property type="entry name" value="ADXRDTASE"/>
</dbReference>
<accession>A0ABW1S671</accession>
<dbReference type="PANTHER" id="PTHR16128">
    <property type="entry name" value="FAD/NAD(P)-BINDING OXIDOREDUCTASE FAMILY PROTEIN"/>
    <property type="match status" value="1"/>
</dbReference>
<dbReference type="EMBL" id="JBHSSW010000002">
    <property type="protein sequence ID" value="MFC6196683.1"/>
    <property type="molecule type" value="Genomic_DNA"/>
</dbReference>
<proteinExistence type="predicted"/>
<evidence type="ECO:0000313" key="3">
    <source>
        <dbReference type="Proteomes" id="UP001596303"/>
    </source>
</evidence>
<dbReference type="Pfam" id="PF01593">
    <property type="entry name" value="Amino_oxidase"/>
    <property type="match status" value="1"/>
</dbReference>
<reference evidence="3" key="1">
    <citation type="journal article" date="2019" name="Int. J. Syst. Evol. Microbiol.">
        <title>The Global Catalogue of Microorganisms (GCM) 10K type strain sequencing project: providing services to taxonomists for standard genome sequencing and annotation.</title>
        <authorList>
            <consortium name="The Broad Institute Genomics Platform"/>
            <consortium name="The Broad Institute Genome Sequencing Center for Infectious Disease"/>
            <person name="Wu L."/>
            <person name="Ma J."/>
        </authorList>
    </citation>
    <scope>NUCLEOTIDE SEQUENCE [LARGE SCALE GENOMIC DNA]</scope>
    <source>
        <strain evidence="3">CGMCC-1.15741</strain>
    </source>
</reference>
<evidence type="ECO:0000259" key="1">
    <source>
        <dbReference type="Pfam" id="PF01593"/>
    </source>
</evidence>
<name>A0ABW1S671_9PROT</name>
<comment type="caution">
    <text evidence="2">The sequence shown here is derived from an EMBL/GenBank/DDBJ whole genome shotgun (WGS) entry which is preliminary data.</text>
</comment>
<dbReference type="Gene3D" id="3.90.660.10">
    <property type="match status" value="1"/>
</dbReference>
<organism evidence="2 3">
    <name type="scientific">Ponticaulis profundi</name>
    <dbReference type="NCBI Taxonomy" id="2665222"/>
    <lineage>
        <taxon>Bacteria</taxon>
        <taxon>Pseudomonadati</taxon>
        <taxon>Pseudomonadota</taxon>
        <taxon>Alphaproteobacteria</taxon>
        <taxon>Hyphomonadales</taxon>
        <taxon>Hyphomonadaceae</taxon>
        <taxon>Ponticaulis</taxon>
    </lineage>
</organism>
<dbReference type="Pfam" id="PF13450">
    <property type="entry name" value="NAD_binding_8"/>
    <property type="match status" value="1"/>
</dbReference>